<dbReference type="PROSITE" id="PS00028">
    <property type="entry name" value="ZINC_FINGER_C2H2_1"/>
    <property type="match status" value="1"/>
</dbReference>
<sequence>MDSSSKPKSTLPGFVQALDNPQGMSFPNPLLSNRDVRRTEPHYFACGGVADLYRGQWTRQAGNPPVEVAIKVIRRCTWNDKTAAERAHKRFLREAHLWAQLQHPSIVPFHGLIFEKDFPGLVMPYYKNGDLIQYLRKHLEANKHHLVCQVSAGLEYLHNIRPHAVVHGDIKASNIMVTDCGEARLTDFGVAKMLSVSGYTTTSMGGTCRWMSPEILEEHDPSPTFSSDIWAFGMTILQVFTGKVPFESMRNDATVIVSLARGVLPEQPVEINDAMWALLKRCWKTRPTDRPSSSTVSIALNIMFSEPLAAEDVDHLIDLLTRENSSHSDKETQTHAPSLSPSPTSVTLVEPTARTPETEKDKQRRQSFSNILRRRLSLDRFLPHDTSTPLLPSFLRRPSDESSVEPPPQMIASDPSYYRCRWPDCGARFTCLDPWRAHHAQHWCSLPRDDNSSSGPRGAASMPSITSVLS</sequence>
<feature type="region of interest" description="Disordered" evidence="9">
    <location>
        <begin position="389"/>
        <end position="410"/>
    </location>
</feature>
<dbReference type="InterPro" id="IPR008271">
    <property type="entry name" value="Ser/Thr_kinase_AS"/>
</dbReference>
<dbReference type="EC" id="2.7.11.1" evidence="1"/>
<evidence type="ECO:0000313" key="12">
    <source>
        <dbReference type="Proteomes" id="UP001213000"/>
    </source>
</evidence>
<gene>
    <name evidence="11" type="ORF">NP233_g3310</name>
</gene>
<evidence type="ECO:0000256" key="4">
    <source>
        <dbReference type="ARBA" id="ARBA00022741"/>
    </source>
</evidence>
<keyword evidence="5" id="KW-0418">Kinase</keyword>
<dbReference type="SMART" id="SM00220">
    <property type="entry name" value="S_TKc"/>
    <property type="match status" value="1"/>
</dbReference>
<evidence type="ECO:0000256" key="5">
    <source>
        <dbReference type="ARBA" id="ARBA00022777"/>
    </source>
</evidence>
<reference evidence="11" key="1">
    <citation type="submission" date="2022-07" db="EMBL/GenBank/DDBJ databases">
        <title>Genome Sequence of Leucocoprinus birnbaumii.</title>
        <authorList>
            <person name="Buettner E."/>
        </authorList>
    </citation>
    <scope>NUCLEOTIDE SEQUENCE</scope>
    <source>
        <strain evidence="11">VT141</strain>
    </source>
</reference>
<evidence type="ECO:0000256" key="3">
    <source>
        <dbReference type="ARBA" id="ARBA00022679"/>
    </source>
</evidence>
<dbReference type="InterPro" id="IPR000719">
    <property type="entry name" value="Prot_kinase_dom"/>
</dbReference>
<evidence type="ECO:0000256" key="9">
    <source>
        <dbReference type="SAM" id="MobiDB-lite"/>
    </source>
</evidence>
<name>A0AAD5YSY9_9AGAR</name>
<dbReference type="PROSITE" id="PS00108">
    <property type="entry name" value="PROTEIN_KINASE_ST"/>
    <property type="match status" value="1"/>
</dbReference>
<accession>A0AAD5YSY9</accession>
<evidence type="ECO:0000256" key="1">
    <source>
        <dbReference type="ARBA" id="ARBA00012513"/>
    </source>
</evidence>
<keyword evidence="12" id="KW-1185">Reference proteome</keyword>
<dbReference type="InterPro" id="IPR001245">
    <property type="entry name" value="Ser-Thr/Tyr_kinase_cat_dom"/>
</dbReference>
<dbReference type="GO" id="GO:0005524">
    <property type="term" value="F:ATP binding"/>
    <property type="evidence" value="ECO:0007669"/>
    <property type="project" value="UniProtKB-KW"/>
</dbReference>
<feature type="domain" description="Protein kinase" evidence="10">
    <location>
        <begin position="38"/>
        <end position="304"/>
    </location>
</feature>
<evidence type="ECO:0000256" key="8">
    <source>
        <dbReference type="ARBA" id="ARBA00048679"/>
    </source>
</evidence>
<dbReference type="Gene3D" id="1.10.510.10">
    <property type="entry name" value="Transferase(Phosphotransferase) domain 1"/>
    <property type="match status" value="1"/>
</dbReference>
<dbReference type="InterPro" id="IPR011009">
    <property type="entry name" value="Kinase-like_dom_sf"/>
</dbReference>
<organism evidence="11 12">
    <name type="scientific">Leucocoprinus birnbaumii</name>
    <dbReference type="NCBI Taxonomy" id="56174"/>
    <lineage>
        <taxon>Eukaryota</taxon>
        <taxon>Fungi</taxon>
        <taxon>Dikarya</taxon>
        <taxon>Basidiomycota</taxon>
        <taxon>Agaricomycotina</taxon>
        <taxon>Agaricomycetes</taxon>
        <taxon>Agaricomycetidae</taxon>
        <taxon>Agaricales</taxon>
        <taxon>Agaricineae</taxon>
        <taxon>Agaricaceae</taxon>
        <taxon>Leucocoprinus</taxon>
    </lineage>
</organism>
<protein>
    <recommendedName>
        <fullName evidence="1">non-specific serine/threonine protein kinase</fullName>
        <ecNumber evidence="1">2.7.11.1</ecNumber>
    </recommendedName>
</protein>
<keyword evidence="4" id="KW-0547">Nucleotide-binding</keyword>
<evidence type="ECO:0000259" key="10">
    <source>
        <dbReference type="PROSITE" id="PS50011"/>
    </source>
</evidence>
<dbReference type="PANTHER" id="PTHR43671">
    <property type="entry name" value="SERINE/THREONINE-PROTEIN KINASE NEK"/>
    <property type="match status" value="1"/>
</dbReference>
<dbReference type="SUPFAM" id="SSF56112">
    <property type="entry name" value="Protein kinase-like (PK-like)"/>
    <property type="match status" value="1"/>
</dbReference>
<dbReference type="GO" id="GO:0004674">
    <property type="term" value="F:protein serine/threonine kinase activity"/>
    <property type="evidence" value="ECO:0007669"/>
    <property type="project" value="UniProtKB-KW"/>
</dbReference>
<dbReference type="Pfam" id="PF07714">
    <property type="entry name" value="PK_Tyr_Ser-Thr"/>
    <property type="match status" value="1"/>
</dbReference>
<dbReference type="AlphaFoldDB" id="A0AAD5YSY9"/>
<comment type="catalytic activity">
    <reaction evidence="8">
        <text>L-seryl-[protein] + ATP = O-phospho-L-seryl-[protein] + ADP + H(+)</text>
        <dbReference type="Rhea" id="RHEA:17989"/>
        <dbReference type="Rhea" id="RHEA-COMP:9863"/>
        <dbReference type="Rhea" id="RHEA-COMP:11604"/>
        <dbReference type="ChEBI" id="CHEBI:15378"/>
        <dbReference type="ChEBI" id="CHEBI:29999"/>
        <dbReference type="ChEBI" id="CHEBI:30616"/>
        <dbReference type="ChEBI" id="CHEBI:83421"/>
        <dbReference type="ChEBI" id="CHEBI:456216"/>
        <dbReference type="EC" id="2.7.11.1"/>
    </reaction>
</comment>
<dbReference type="PANTHER" id="PTHR43671:SF98">
    <property type="entry name" value="SERINE_THREONINE-PROTEIN KINASE NEK11"/>
    <property type="match status" value="1"/>
</dbReference>
<feature type="region of interest" description="Disordered" evidence="9">
    <location>
        <begin position="447"/>
        <end position="470"/>
    </location>
</feature>
<dbReference type="PRINTS" id="PR00109">
    <property type="entry name" value="TYRKINASE"/>
</dbReference>
<dbReference type="EMBL" id="JANIEX010000156">
    <property type="protein sequence ID" value="KAJ3572116.1"/>
    <property type="molecule type" value="Genomic_DNA"/>
</dbReference>
<keyword evidence="3" id="KW-0808">Transferase</keyword>
<dbReference type="InterPro" id="IPR050660">
    <property type="entry name" value="NEK_Ser/Thr_kinase"/>
</dbReference>
<proteinExistence type="predicted"/>
<feature type="compositionally biased region" description="Basic and acidic residues" evidence="9">
    <location>
        <begin position="324"/>
        <end position="333"/>
    </location>
</feature>
<evidence type="ECO:0000256" key="2">
    <source>
        <dbReference type="ARBA" id="ARBA00022527"/>
    </source>
</evidence>
<feature type="region of interest" description="Disordered" evidence="9">
    <location>
        <begin position="324"/>
        <end position="367"/>
    </location>
</feature>
<evidence type="ECO:0000256" key="7">
    <source>
        <dbReference type="ARBA" id="ARBA00047899"/>
    </source>
</evidence>
<keyword evidence="2" id="KW-0723">Serine/threonine-protein kinase</keyword>
<dbReference type="PROSITE" id="PS50011">
    <property type="entry name" value="PROTEIN_KINASE_DOM"/>
    <property type="match status" value="1"/>
</dbReference>
<dbReference type="InterPro" id="IPR013087">
    <property type="entry name" value="Znf_C2H2_type"/>
</dbReference>
<evidence type="ECO:0000313" key="11">
    <source>
        <dbReference type="EMBL" id="KAJ3572116.1"/>
    </source>
</evidence>
<dbReference type="CDD" id="cd14014">
    <property type="entry name" value="STKc_PknB_like"/>
    <property type="match status" value="1"/>
</dbReference>
<comment type="catalytic activity">
    <reaction evidence="7">
        <text>L-threonyl-[protein] + ATP = O-phospho-L-threonyl-[protein] + ADP + H(+)</text>
        <dbReference type="Rhea" id="RHEA:46608"/>
        <dbReference type="Rhea" id="RHEA-COMP:11060"/>
        <dbReference type="Rhea" id="RHEA-COMP:11605"/>
        <dbReference type="ChEBI" id="CHEBI:15378"/>
        <dbReference type="ChEBI" id="CHEBI:30013"/>
        <dbReference type="ChEBI" id="CHEBI:30616"/>
        <dbReference type="ChEBI" id="CHEBI:61977"/>
        <dbReference type="ChEBI" id="CHEBI:456216"/>
        <dbReference type="EC" id="2.7.11.1"/>
    </reaction>
</comment>
<keyword evidence="6" id="KW-0067">ATP-binding</keyword>
<comment type="caution">
    <text evidence="11">The sequence shown here is derived from an EMBL/GenBank/DDBJ whole genome shotgun (WGS) entry which is preliminary data.</text>
</comment>
<feature type="compositionally biased region" description="Low complexity" evidence="9">
    <location>
        <begin position="337"/>
        <end position="349"/>
    </location>
</feature>
<dbReference type="Proteomes" id="UP001213000">
    <property type="component" value="Unassembled WGS sequence"/>
</dbReference>
<evidence type="ECO:0000256" key="6">
    <source>
        <dbReference type="ARBA" id="ARBA00022840"/>
    </source>
</evidence>